<dbReference type="Gene3D" id="3.40.50.300">
    <property type="entry name" value="P-loop containing nucleotide triphosphate hydrolases"/>
    <property type="match status" value="1"/>
</dbReference>
<dbReference type="InterPro" id="IPR027417">
    <property type="entry name" value="P-loop_NTPase"/>
</dbReference>
<dbReference type="PANTHER" id="PTHR13696:SF52">
    <property type="entry name" value="PARA FAMILY PROTEIN CT_582"/>
    <property type="match status" value="1"/>
</dbReference>
<organism evidence="1 2">
    <name type="scientific">Gluconacetobacter azotocaptans</name>
    <dbReference type="NCBI Taxonomy" id="142834"/>
    <lineage>
        <taxon>Bacteria</taxon>
        <taxon>Pseudomonadati</taxon>
        <taxon>Pseudomonadota</taxon>
        <taxon>Alphaproteobacteria</taxon>
        <taxon>Acetobacterales</taxon>
        <taxon>Acetobacteraceae</taxon>
        <taxon>Gluconacetobacter</taxon>
    </lineage>
</organism>
<evidence type="ECO:0000313" key="2">
    <source>
        <dbReference type="Proteomes" id="UP000555756"/>
    </source>
</evidence>
<gene>
    <name evidence="1" type="primary">yhjQ</name>
    <name evidence="1" type="ORF">HLH34_02995</name>
</gene>
<dbReference type="PANTHER" id="PTHR13696">
    <property type="entry name" value="P-LOOP CONTAINING NUCLEOSIDE TRIPHOSPHATE HYDROLASE"/>
    <property type="match status" value="1"/>
</dbReference>
<dbReference type="Pfam" id="PF06564">
    <property type="entry name" value="CBP_BcsQ"/>
    <property type="match status" value="1"/>
</dbReference>
<dbReference type="NCBIfam" id="TIGR03371">
    <property type="entry name" value="cellulose_yhjQ"/>
    <property type="match status" value="1"/>
</dbReference>
<dbReference type="AlphaFoldDB" id="A0A7W4JQA6"/>
<protein>
    <submittedName>
        <fullName evidence="1">Cellulose synthase operon protein YhjQ</fullName>
    </submittedName>
</protein>
<dbReference type="Proteomes" id="UP000555756">
    <property type="component" value="Unassembled WGS sequence"/>
</dbReference>
<comment type="caution">
    <text evidence="1">The sequence shown here is derived from an EMBL/GenBank/DDBJ whole genome shotgun (WGS) entry which is preliminary data.</text>
</comment>
<sequence>MPLICCVSPKGGVGKSTMAANLAAGLALDPMLRVVAVDLDPQNMLRLHLGVSLHHGRGFTHVLDQPHLWHQVGQRTVDGVTVLPYGTMDMGASVNISARLEQAPALLAEPLRILAADPAAMVVVDTEPGPSTALRAILPHVDVLLTVLAADAASAALFPDIESGRAYGHGLSAAQYFVINQFDPMTRLGPRIARGLAAQMGPRLLGMVHRDEYVPEALAAQQSVAAYAPRAQASHDIADICRKLLMALGRR</sequence>
<name>A0A7W4JQA6_9PROT</name>
<dbReference type="SUPFAM" id="SSF52540">
    <property type="entry name" value="P-loop containing nucleoside triphosphate hydrolases"/>
    <property type="match status" value="1"/>
</dbReference>
<proteinExistence type="predicted"/>
<accession>A0A7W4JQA6</accession>
<dbReference type="RefSeq" id="WP_183118123.1">
    <property type="nucleotide sequence ID" value="NZ_JABEQF010000002.1"/>
</dbReference>
<dbReference type="InterPro" id="IPR050678">
    <property type="entry name" value="DNA_Partitioning_ATPase"/>
</dbReference>
<dbReference type="EMBL" id="JABEQF010000002">
    <property type="protein sequence ID" value="MBB2188931.1"/>
    <property type="molecule type" value="Genomic_DNA"/>
</dbReference>
<reference evidence="1 2" key="1">
    <citation type="submission" date="2020-04" db="EMBL/GenBank/DDBJ databases">
        <title>Description of novel Gluconacetobacter.</title>
        <authorList>
            <person name="Sombolestani A."/>
        </authorList>
    </citation>
    <scope>NUCLEOTIDE SEQUENCE [LARGE SCALE GENOMIC DNA]</scope>
    <source>
        <strain evidence="1 2">LMG 21311</strain>
    </source>
</reference>
<dbReference type="InterPro" id="IPR017746">
    <property type="entry name" value="Cellulose_synthase_operon_BcsQ"/>
</dbReference>
<evidence type="ECO:0000313" key="1">
    <source>
        <dbReference type="EMBL" id="MBB2188931.1"/>
    </source>
</evidence>
<keyword evidence="2" id="KW-1185">Reference proteome</keyword>